<dbReference type="Proteomes" id="UP001321786">
    <property type="component" value="Chromosome"/>
</dbReference>
<gene>
    <name evidence="7" type="ORF">HLPR_09310</name>
</gene>
<organism evidence="7 8">
    <name type="scientific">Helicovermis profundi</name>
    <dbReference type="NCBI Taxonomy" id="3065157"/>
    <lineage>
        <taxon>Bacteria</taxon>
        <taxon>Bacillati</taxon>
        <taxon>Bacillota</taxon>
        <taxon>Clostridia</taxon>
        <taxon>Helicovermis</taxon>
    </lineage>
</organism>
<evidence type="ECO:0000256" key="4">
    <source>
        <dbReference type="ARBA" id="ARBA00022989"/>
    </source>
</evidence>
<comment type="subcellular location">
    <subcellularLocation>
        <location evidence="1">Endomembrane system</location>
    </subcellularLocation>
</comment>
<keyword evidence="4 6" id="KW-1133">Transmembrane helix</keyword>
<dbReference type="InterPro" id="IPR007383">
    <property type="entry name" value="DUF445"/>
</dbReference>
<dbReference type="KEGG" id="hprf:HLPR_09310"/>
<protein>
    <submittedName>
        <fullName evidence="7">DUF445 family protein</fullName>
    </submittedName>
</protein>
<evidence type="ECO:0000256" key="3">
    <source>
        <dbReference type="ARBA" id="ARBA00022692"/>
    </source>
</evidence>
<evidence type="ECO:0000256" key="6">
    <source>
        <dbReference type="SAM" id="Phobius"/>
    </source>
</evidence>
<accession>A0AAU9EQ62</accession>
<dbReference type="Pfam" id="PF04286">
    <property type="entry name" value="DUF445"/>
    <property type="match status" value="1"/>
</dbReference>
<evidence type="ECO:0000256" key="5">
    <source>
        <dbReference type="ARBA" id="ARBA00023136"/>
    </source>
</evidence>
<comment type="similarity">
    <text evidence="2">Belongs to the UPF0754 family.</text>
</comment>
<dbReference type="EMBL" id="AP028654">
    <property type="protein sequence ID" value="BEP28600.1"/>
    <property type="molecule type" value="Genomic_DNA"/>
</dbReference>
<reference evidence="7 8" key="1">
    <citation type="submission" date="2023-08" db="EMBL/GenBank/DDBJ databases">
        <title>Helicovermis profunda gen. nov., sp. nov., a novel mesophilic, fermentative bacterium within the Bacillota from a deep-sea hydrothermal vent chimney.</title>
        <authorList>
            <person name="Miyazaki U."/>
            <person name="Mizutani D."/>
            <person name="Hashimoto Y."/>
            <person name="Tame A."/>
            <person name="Sawayama S."/>
            <person name="Miyazaki J."/>
            <person name="Takai K."/>
            <person name="Nakagawa S."/>
        </authorList>
    </citation>
    <scope>NUCLEOTIDE SEQUENCE [LARGE SCALE GENOMIC DNA]</scope>
    <source>
        <strain evidence="7 8">S502</strain>
    </source>
</reference>
<name>A0AAU9EQ62_9FIRM</name>
<sequence length="199" mass="22542">MIIKLLILASVGAFIGWMTNVFAIKLMFRPIKPIKFPIINFSLQGLIPKRKPEIAKSIGETVENELLSIEEIIDKMIEDTDKNEIINLIKDRVVTLAEEKMPMLVPSSIKSMILKYVEEIIDDNGEDMIDELSEKMIHHATEKVSVALIVEEKINEFDFIKLEELILTIASNELKHIEILGGIIGFLIGLVQGMIILFI</sequence>
<dbReference type="GO" id="GO:0012505">
    <property type="term" value="C:endomembrane system"/>
    <property type="evidence" value="ECO:0007669"/>
    <property type="project" value="UniProtKB-SubCell"/>
</dbReference>
<dbReference type="PANTHER" id="PTHR35791">
    <property type="entry name" value="UPF0754 MEMBRANE PROTEIN YHEB"/>
    <property type="match status" value="1"/>
</dbReference>
<proteinExistence type="inferred from homology"/>
<dbReference type="RefSeq" id="WP_338536912.1">
    <property type="nucleotide sequence ID" value="NZ_AP028654.1"/>
</dbReference>
<evidence type="ECO:0000313" key="8">
    <source>
        <dbReference type="Proteomes" id="UP001321786"/>
    </source>
</evidence>
<evidence type="ECO:0000256" key="1">
    <source>
        <dbReference type="ARBA" id="ARBA00004308"/>
    </source>
</evidence>
<keyword evidence="3 6" id="KW-0812">Transmembrane</keyword>
<evidence type="ECO:0000256" key="2">
    <source>
        <dbReference type="ARBA" id="ARBA00008053"/>
    </source>
</evidence>
<dbReference type="PANTHER" id="PTHR35791:SF1">
    <property type="entry name" value="UPF0754 MEMBRANE PROTEIN YHEB"/>
    <property type="match status" value="1"/>
</dbReference>
<keyword evidence="5 6" id="KW-0472">Membrane</keyword>
<feature type="transmembrane region" description="Helical" evidence="6">
    <location>
        <begin position="179"/>
        <end position="198"/>
    </location>
</feature>
<keyword evidence="8" id="KW-1185">Reference proteome</keyword>
<evidence type="ECO:0000313" key="7">
    <source>
        <dbReference type="EMBL" id="BEP28600.1"/>
    </source>
</evidence>
<dbReference type="AlphaFoldDB" id="A0AAU9EQ62"/>